<proteinExistence type="predicted"/>
<evidence type="ECO:0000313" key="2">
    <source>
        <dbReference type="Proteomes" id="UP001642409"/>
    </source>
</evidence>
<gene>
    <name evidence="1" type="ORF">HINF_LOCUS44608</name>
</gene>
<organism evidence="1 2">
    <name type="scientific">Hexamita inflata</name>
    <dbReference type="NCBI Taxonomy" id="28002"/>
    <lineage>
        <taxon>Eukaryota</taxon>
        <taxon>Metamonada</taxon>
        <taxon>Diplomonadida</taxon>
        <taxon>Hexamitidae</taxon>
        <taxon>Hexamitinae</taxon>
        <taxon>Hexamita</taxon>
    </lineage>
</organism>
<protein>
    <submittedName>
        <fullName evidence="1">Hypothetical_protein</fullName>
    </submittedName>
</protein>
<sequence>MMENGELLEIEDVNVQVKFNERGMHVLNEVEMDSMGLEMQIEFVKLIISNKITQKSQNLERSKGEIVKLMKQCNENTQTAITMHQQLLEKFMTLESTYTQQNTTQ</sequence>
<dbReference type="Proteomes" id="UP001642409">
    <property type="component" value="Unassembled WGS sequence"/>
</dbReference>
<dbReference type="EMBL" id="CAXDID020000190">
    <property type="protein sequence ID" value="CAL6051937.1"/>
    <property type="molecule type" value="Genomic_DNA"/>
</dbReference>
<keyword evidence="2" id="KW-1185">Reference proteome</keyword>
<name>A0ABP1K3F5_9EUKA</name>
<evidence type="ECO:0000313" key="1">
    <source>
        <dbReference type="EMBL" id="CAL6051937.1"/>
    </source>
</evidence>
<comment type="caution">
    <text evidence="1">The sequence shown here is derived from an EMBL/GenBank/DDBJ whole genome shotgun (WGS) entry which is preliminary data.</text>
</comment>
<reference evidence="1 2" key="1">
    <citation type="submission" date="2024-07" db="EMBL/GenBank/DDBJ databases">
        <authorList>
            <person name="Akdeniz Z."/>
        </authorList>
    </citation>
    <scope>NUCLEOTIDE SEQUENCE [LARGE SCALE GENOMIC DNA]</scope>
</reference>
<accession>A0ABP1K3F5</accession>